<dbReference type="SUPFAM" id="SSF51011">
    <property type="entry name" value="Glycosyl hydrolase domain"/>
    <property type="match status" value="1"/>
</dbReference>
<dbReference type="InterPro" id="IPR006047">
    <property type="entry name" value="GH13_cat_dom"/>
</dbReference>
<evidence type="ECO:0000259" key="2">
    <source>
        <dbReference type="SMART" id="SM00642"/>
    </source>
</evidence>
<comment type="caution">
    <text evidence="3">The sequence shown here is derived from an EMBL/GenBank/DDBJ whole genome shotgun (WGS) entry which is preliminary data.</text>
</comment>
<dbReference type="Gene3D" id="3.90.400.10">
    <property type="entry name" value="Oligo-1,6-glucosidase, Domain 2"/>
    <property type="match status" value="1"/>
</dbReference>
<dbReference type="Gene3D" id="2.60.40.1180">
    <property type="entry name" value="Golgi alpha-mannosidase II"/>
    <property type="match status" value="1"/>
</dbReference>
<dbReference type="Gene3D" id="3.20.20.80">
    <property type="entry name" value="Glycosidases"/>
    <property type="match status" value="1"/>
</dbReference>
<dbReference type="Proteomes" id="UP001199314">
    <property type="component" value="Unassembled WGS sequence"/>
</dbReference>
<accession>A0ABS7XL62</accession>
<name>A0ABS7XL62_9FLAO</name>
<dbReference type="RefSeq" id="WP_224460962.1">
    <property type="nucleotide sequence ID" value="NZ_JAIQZE010000005.1"/>
</dbReference>
<keyword evidence="1" id="KW-0378">Hydrolase</keyword>
<dbReference type="PANTHER" id="PTHR10357:SF184">
    <property type="entry name" value="OLIGO-1,6-GLUCOSIDASE 1"/>
    <property type="match status" value="1"/>
</dbReference>
<proteinExistence type="predicted"/>
<dbReference type="PANTHER" id="PTHR10357">
    <property type="entry name" value="ALPHA-AMYLASE FAMILY MEMBER"/>
    <property type="match status" value="1"/>
</dbReference>
<evidence type="ECO:0000313" key="3">
    <source>
        <dbReference type="EMBL" id="MBZ9778611.1"/>
    </source>
</evidence>
<dbReference type="NCBIfam" id="NF008183">
    <property type="entry name" value="PRK10933.1"/>
    <property type="match status" value="1"/>
</dbReference>
<dbReference type="InterPro" id="IPR013780">
    <property type="entry name" value="Glyco_hydro_b"/>
</dbReference>
<gene>
    <name evidence="3" type="ORF">LB452_06720</name>
</gene>
<sequence>MKNSIVLADSFMVLEWYKKNTIYQIYPRSFKDTSGNGIGDLRGIIEKLDYLKSLHIEIIWISPIFESPNKDNGYDVSDYCAIMPEFGNMDDFDELLDIAHSKGLKIVLDLVPNHTSNEHKWFKNAKTSVDNKYRDYYIWKKPKADGGPPNNWPSFFGGPAWTLDESSGEYYLHLFTKYQPDLNWENPKVREEIYKAMRFWLDKGVDGFRMDVVTLLSKDLSFKDVDLNIGFRKIIEDHYANGPKIHDYLKEMNDQVMQHYDAFSMGEGVGITPENAHLYVGADRKELDMIYHFDILENNILDGKYEEVTSFDLLQLKQVFRNWQTVFENKGWIANALGNHDFARLVSRFGNDKNYRTESAKMLVTMMATQNGTLNIYQGDEIGMTNIHLDDIDKVNDIQALNFYVENLETKKFTSEVALQMINNEGRDNARTPMQWDNSEFAGFSIIKPWLQLNPNFTDLNVLNQSQDRNSILNYYKKLFSVKKDYDIFSYGSYEEFEKQNKYIYMYEKMLNDQKMLVILSFSNLEIVIDYKIKKLKTYKLLLNNYNFVNIDNYKITLKPFQSLVYMSN</sequence>
<dbReference type="Pfam" id="PF00128">
    <property type="entry name" value="Alpha-amylase"/>
    <property type="match status" value="1"/>
</dbReference>
<organism evidence="3 4">
    <name type="scientific">Psychroflexus longus</name>
    <dbReference type="NCBI Taxonomy" id="2873596"/>
    <lineage>
        <taxon>Bacteria</taxon>
        <taxon>Pseudomonadati</taxon>
        <taxon>Bacteroidota</taxon>
        <taxon>Flavobacteriia</taxon>
        <taxon>Flavobacteriales</taxon>
        <taxon>Flavobacteriaceae</taxon>
        <taxon>Psychroflexus</taxon>
    </lineage>
</organism>
<feature type="domain" description="Glycosyl hydrolase family 13 catalytic" evidence="2">
    <location>
        <begin position="24"/>
        <end position="431"/>
    </location>
</feature>
<keyword evidence="4" id="KW-1185">Reference proteome</keyword>
<dbReference type="SUPFAM" id="SSF51445">
    <property type="entry name" value="(Trans)glycosidases"/>
    <property type="match status" value="1"/>
</dbReference>
<dbReference type="SMART" id="SM00642">
    <property type="entry name" value="Aamy"/>
    <property type="match status" value="1"/>
</dbReference>
<protein>
    <submittedName>
        <fullName evidence="3">Alpha-glucosidase</fullName>
    </submittedName>
</protein>
<dbReference type="InterPro" id="IPR045857">
    <property type="entry name" value="O16G_dom_2"/>
</dbReference>
<evidence type="ECO:0000256" key="1">
    <source>
        <dbReference type="ARBA" id="ARBA00022801"/>
    </source>
</evidence>
<dbReference type="EMBL" id="JAIQZE010000005">
    <property type="protein sequence ID" value="MBZ9778611.1"/>
    <property type="molecule type" value="Genomic_DNA"/>
</dbReference>
<dbReference type="CDD" id="cd11333">
    <property type="entry name" value="AmyAc_SI_OligoGlu_DGase"/>
    <property type="match status" value="1"/>
</dbReference>
<evidence type="ECO:0000313" key="4">
    <source>
        <dbReference type="Proteomes" id="UP001199314"/>
    </source>
</evidence>
<reference evidence="4" key="1">
    <citation type="submission" date="2023-07" db="EMBL/GenBank/DDBJ databases">
        <title>Novel species isolated from saline lakes on Tibetan Plateau.</title>
        <authorList>
            <person name="Lu H."/>
        </authorList>
    </citation>
    <scope>NUCLEOTIDE SEQUENCE [LARGE SCALE GENOMIC DNA]</scope>
    <source>
        <strain evidence="4">CAK8W</strain>
    </source>
</reference>
<dbReference type="InterPro" id="IPR017853">
    <property type="entry name" value="GH"/>
</dbReference>